<evidence type="ECO:0000259" key="2">
    <source>
        <dbReference type="PROSITE" id="PS50004"/>
    </source>
</evidence>
<evidence type="ECO:0000313" key="3">
    <source>
        <dbReference type="EMBL" id="GFR48310.1"/>
    </source>
</evidence>
<feature type="compositionally biased region" description="Pro residues" evidence="1">
    <location>
        <begin position="203"/>
        <end position="215"/>
    </location>
</feature>
<feature type="compositionally biased region" description="Pro residues" evidence="1">
    <location>
        <begin position="223"/>
        <end position="243"/>
    </location>
</feature>
<feature type="compositionally biased region" description="Pro residues" evidence="1">
    <location>
        <begin position="179"/>
        <end position="192"/>
    </location>
</feature>
<dbReference type="InterPro" id="IPR035892">
    <property type="entry name" value="C2_domain_sf"/>
</dbReference>
<dbReference type="Pfam" id="PF00168">
    <property type="entry name" value="C2"/>
    <property type="match status" value="1"/>
</dbReference>
<gene>
    <name evidence="3" type="ORF">Agub_g10191</name>
</gene>
<dbReference type="InterPro" id="IPR052981">
    <property type="entry name" value="Ingression_C2_domain"/>
</dbReference>
<dbReference type="Proteomes" id="UP001054857">
    <property type="component" value="Unassembled WGS sequence"/>
</dbReference>
<reference evidence="3 4" key="1">
    <citation type="journal article" date="2021" name="Sci. Rep.">
        <title>Genome sequencing of the multicellular alga Astrephomene provides insights into convergent evolution of germ-soma differentiation.</title>
        <authorList>
            <person name="Yamashita S."/>
            <person name="Yamamoto K."/>
            <person name="Matsuzaki R."/>
            <person name="Suzuki S."/>
            <person name="Yamaguchi H."/>
            <person name="Hirooka S."/>
            <person name="Minakuchi Y."/>
            <person name="Miyagishima S."/>
            <person name="Kawachi M."/>
            <person name="Toyoda A."/>
            <person name="Nozaki H."/>
        </authorList>
    </citation>
    <scope>NUCLEOTIDE SEQUENCE [LARGE SCALE GENOMIC DNA]</scope>
    <source>
        <strain evidence="3 4">NIES-4017</strain>
    </source>
</reference>
<feature type="domain" description="C2" evidence="2">
    <location>
        <begin position="1"/>
        <end position="103"/>
    </location>
</feature>
<protein>
    <recommendedName>
        <fullName evidence="2">C2 domain-containing protein</fullName>
    </recommendedName>
</protein>
<dbReference type="SMART" id="SM00239">
    <property type="entry name" value="C2"/>
    <property type="match status" value="1"/>
</dbReference>
<name>A0AAD3DUG9_9CHLO</name>
<organism evidence="3 4">
    <name type="scientific">Astrephomene gubernaculifera</name>
    <dbReference type="NCBI Taxonomy" id="47775"/>
    <lineage>
        <taxon>Eukaryota</taxon>
        <taxon>Viridiplantae</taxon>
        <taxon>Chlorophyta</taxon>
        <taxon>core chlorophytes</taxon>
        <taxon>Chlorophyceae</taxon>
        <taxon>CS clade</taxon>
        <taxon>Chlamydomonadales</taxon>
        <taxon>Astrephomenaceae</taxon>
        <taxon>Astrephomene</taxon>
    </lineage>
</organism>
<comment type="caution">
    <text evidence="3">The sequence shown here is derived from an EMBL/GenBank/DDBJ whole genome shotgun (WGS) entry which is preliminary data.</text>
</comment>
<evidence type="ECO:0000313" key="4">
    <source>
        <dbReference type="Proteomes" id="UP001054857"/>
    </source>
</evidence>
<proteinExistence type="predicted"/>
<accession>A0AAD3DUG9</accession>
<dbReference type="InterPro" id="IPR000008">
    <property type="entry name" value="C2_dom"/>
</dbReference>
<dbReference type="PANTHER" id="PTHR47052">
    <property type="entry name" value="CONSERVED SERINE PROLINE-RICH PROTEIN (AFU_ORTHOLOGUE AFUA_2G01790)"/>
    <property type="match status" value="1"/>
</dbReference>
<feature type="region of interest" description="Disordered" evidence="1">
    <location>
        <begin position="179"/>
        <end position="243"/>
    </location>
</feature>
<dbReference type="Gene3D" id="2.60.40.150">
    <property type="entry name" value="C2 domain"/>
    <property type="match status" value="1"/>
</dbReference>
<dbReference type="PROSITE" id="PS50004">
    <property type="entry name" value="C2"/>
    <property type="match status" value="1"/>
</dbReference>
<dbReference type="AlphaFoldDB" id="A0AAD3DUG9"/>
<sequence length="243" mass="25860">MALEAGEVSVTIEFAQGLKDKDWFGRQDPYCVLSVGGQHFRTHTATDGGRNPVWNQTFRFNVINENDVELTIKDSDVGRDDNIGTARISLARARQFGRDTMQAPVYSKHGKQHGFVQVSLVFTPNKATGAYSGYPAQQYAQYSYPQQVPGYGVPPPAYGAYGAPPPAYGAPPPAYGAPAGYPPPGAAYPPPGGAGYPSAPQQPGYPPQQSYPPPGQYGAPAPYGAPPQAPYGAPPPTYGYPPR</sequence>
<keyword evidence="4" id="KW-1185">Reference proteome</keyword>
<dbReference type="EMBL" id="BMAR01000023">
    <property type="protein sequence ID" value="GFR48310.1"/>
    <property type="molecule type" value="Genomic_DNA"/>
</dbReference>
<evidence type="ECO:0000256" key="1">
    <source>
        <dbReference type="SAM" id="MobiDB-lite"/>
    </source>
</evidence>
<dbReference type="PANTHER" id="PTHR47052:SF3">
    <property type="entry name" value="INGRESSION PROTEIN 1"/>
    <property type="match status" value="1"/>
</dbReference>
<dbReference type="SUPFAM" id="SSF49562">
    <property type="entry name" value="C2 domain (Calcium/lipid-binding domain, CaLB)"/>
    <property type="match status" value="1"/>
</dbReference>
<dbReference type="CDD" id="cd00030">
    <property type="entry name" value="C2"/>
    <property type="match status" value="1"/>
</dbReference>